<proteinExistence type="predicted"/>
<feature type="transmembrane region" description="Helical" evidence="7">
    <location>
        <begin position="229"/>
        <end position="250"/>
    </location>
</feature>
<keyword evidence="2" id="KW-0813">Transport</keyword>
<dbReference type="PROSITE" id="PS50928">
    <property type="entry name" value="ABC_TM1"/>
    <property type="match status" value="1"/>
</dbReference>
<accession>A0A3B0UXZ3</accession>
<dbReference type="SUPFAM" id="SSF161098">
    <property type="entry name" value="MetI-like"/>
    <property type="match status" value="1"/>
</dbReference>
<organism evidence="9">
    <name type="scientific">hydrothermal vent metagenome</name>
    <dbReference type="NCBI Taxonomy" id="652676"/>
    <lineage>
        <taxon>unclassified sequences</taxon>
        <taxon>metagenomes</taxon>
        <taxon>ecological metagenomes</taxon>
    </lineage>
</organism>
<evidence type="ECO:0000313" key="9">
    <source>
        <dbReference type="EMBL" id="VAW36125.1"/>
    </source>
</evidence>
<evidence type="ECO:0000256" key="1">
    <source>
        <dbReference type="ARBA" id="ARBA00004651"/>
    </source>
</evidence>
<dbReference type="EMBL" id="UOEU01000612">
    <property type="protein sequence ID" value="VAW36125.1"/>
    <property type="molecule type" value="Genomic_DNA"/>
</dbReference>
<dbReference type="AlphaFoldDB" id="A0A3B0UXZ3"/>
<dbReference type="GO" id="GO:0005886">
    <property type="term" value="C:plasma membrane"/>
    <property type="evidence" value="ECO:0007669"/>
    <property type="project" value="UniProtKB-SubCell"/>
</dbReference>
<keyword evidence="6 7" id="KW-0472">Membrane</keyword>
<dbReference type="InterPro" id="IPR000515">
    <property type="entry name" value="MetI-like"/>
</dbReference>
<feature type="transmembrane region" description="Helical" evidence="7">
    <location>
        <begin position="121"/>
        <end position="140"/>
    </location>
</feature>
<comment type="subcellular location">
    <subcellularLocation>
        <location evidence="1">Cell membrane</location>
        <topology evidence="1">Multi-pass membrane protein</topology>
    </subcellularLocation>
</comment>
<evidence type="ECO:0000259" key="8">
    <source>
        <dbReference type="PROSITE" id="PS50928"/>
    </source>
</evidence>
<evidence type="ECO:0000256" key="3">
    <source>
        <dbReference type="ARBA" id="ARBA00022475"/>
    </source>
</evidence>
<dbReference type="PANTHER" id="PTHR30151:SF0">
    <property type="entry name" value="ABC TRANSPORTER PERMEASE PROTEIN MJ0413-RELATED"/>
    <property type="match status" value="1"/>
</dbReference>
<evidence type="ECO:0000256" key="4">
    <source>
        <dbReference type="ARBA" id="ARBA00022692"/>
    </source>
</evidence>
<evidence type="ECO:0000256" key="6">
    <source>
        <dbReference type="ARBA" id="ARBA00023136"/>
    </source>
</evidence>
<keyword evidence="5 7" id="KW-1133">Transmembrane helix</keyword>
<evidence type="ECO:0000256" key="2">
    <source>
        <dbReference type="ARBA" id="ARBA00022448"/>
    </source>
</evidence>
<reference evidence="9" key="1">
    <citation type="submission" date="2018-06" db="EMBL/GenBank/DDBJ databases">
        <authorList>
            <person name="Zhirakovskaya E."/>
        </authorList>
    </citation>
    <scope>NUCLEOTIDE SEQUENCE</scope>
</reference>
<keyword evidence="3" id="KW-1003">Cell membrane</keyword>
<protein>
    <submittedName>
        <fullName evidence="9">Pyrimidine ABC transporter, transmembrane component 1</fullName>
    </submittedName>
</protein>
<name>A0A3B0UXZ3_9ZZZZ</name>
<feature type="domain" description="ABC transmembrane type-1" evidence="8">
    <location>
        <begin position="114"/>
        <end position="301"/>
    </location>
</feature>
<dbReference type="PANTHER" id="PTHR30151">
    <property type="entry name" value="ALKANE SULFONATE ABC TRANSPORTER-RELATED, MEMBRANE SUBUNIT"/>
    <property type="match status" value="1"/>
</dbReference>
<evidence type="ECO:0000256" key="7">
    <source>
        <dbReference type="SAM" id="Phobius"/>
    </source>
</evidence>
<dbReference type="Pfam" id="PF00528">
    <property type="entry name" value="BPD_transp_1"/>
    <property type="match status" value="1"/>
</dbReference>
<dbReference type="InterPro" id="IPR035906">
    <property type="entry name" value="MetI-like_sf"/>
</dbReference>
<feature type="transmembrane region" description="Helical" evidence="7">
    <location>
        <begin position="177"/>
        <end position="196"/>
    </location>
</feature>
<sequence>MSETLTPAMMTRKKPTFAQRMGAGWRRVPRPLRQGISLMLLLLLLAIAWEGIKWIGGDPWRVSNNPFGLEHNPPFRFKAASDLNLPHLWDIYEAFGNQSRRNGPTLISVLTAASWFTFREAVVGFVLGSLLGFGLGILFAHSNLLERGLMPYVVASQTVPILAIAPMVIIWLKAGWVSVAIISAYLTFFPVTINTLRGLRSPDPMALDLMHAYAATKWTILWKLRIPAALPYIFTALKISATASVVGAIIGELPSGIRDGLGGAILNFNSYYISAPSRLWATILMTAVLGIVFYLLVTIVETAVLRGRHRPADAQ</sequence>
<evidence type="ECO:0000256" key="5">
    <source>
        <dbReference type="ARBA" id="ARBA00022989"/>
    </source>
</evidence>
<feature type="transmembrane region" description="Helical" evidence="7">
    <location>
        <begin position="279"/>
        <end position="300"/>
    </location>
</feature>
<keyword evidence="4 7" id="KW-0812">Transmembrane</keyword>
<feature type="transmembrane region" description="Helical" evidence="7">
    <location>
        <begin position="152"/>
        <end position="171"/>
    </location>
</feature>
<dbReference type="GO" id="GO:0055085">
    <property type="term" value="P:transmembrane transport"/>
    <property type="evidence" value="ECO:0007669"/>
    <property type="project" value="InterPro"/>
</dbReference>
<gene>
    <name evidence="9" type="ORF">MNBD_CHLOROFLEXI01-3867</name>
</gene>
<dbReference type="CDD" id="cd06261">
    <property type="entry name" value="TM_PBP2"/>
    <property type="match status" value="1"/>
</dbReference>
<dbReference type="Gene3D" id="1.10.3720.10">
    <property type="entry name" value="MetI-like"/>
    <property type="match status" value="1"/>
</dbReference>